<dbReference type="EMBL" id="JARKIK010002882">
    <property type="protein sequence ID" value="KAK8719169.1"/>
    <property type="molecule type" value="Genomic_DNA"/>
</dbReference>
<dbReference type="AlphaFoldDB" id="A0AAW0VQ04"/>
<dbReference type="SUPFAM" id="SSF101447">
    <property type="entry name" value="Formin homology 2 domain (FH2 domain)"/>
    <property type="match status" value="1"/>
</dbReference>
<reference evidence="2 3" key="1">
    <citation type="journal article" date="2024" name="BMC Genomics">
        <title>Genome assembly of redclaw crayfish (Cherax quadricarinatus) provides insights into its immune adaptation and hypoxia tolerance.</title>
        <authorList>
            <person name="Liu Z."/>
            <person name="Zheng J."/>
            <person name="Li H."/>
            <person name="Fang K."/>
            <person name="Wang S."/>
            <person name="He J."/>
            <person name="Zhou D."/>
            <person name="Weng S."/>
            <person name="Chi M."/>
            <person name="Gu Z."/>
            <person name="He J."/>
            <person name="Li F."/>
            <person name="Wang M."/>
        </authorList>
    </citation>
    <scope>NUCLEOTIDE SEQUENCE [LARGE SCALE GENOMIC DNA]</scope>
    <source>
        <strain evidence="2">ZL_2023a</strain>
    </source>
</reference>
<evidence type="ECO:0000313" key="2">
    <source>
        <dbReference type="EMBL" id="KAK8719169.1"/>
    </source>
</evidence>
<dbReference type="GO" id="GO:0005856">
    <property type="term" value="C:cytoskeleton"/>
    <property type="evidence" value="ECO:0007669"/>
    <property type="project" value="TreeGrafter"/>
</dbReference>
<protein>
    <recommendedName>
        <fullName evidence="1">FH2 domain-containing protein</fullName>
    </recommendedName>
</protein>
<organism evidence="2 3">
    <name type="scientific">Cherax quadricarinatus</name>
    <name type="common">Australian red claw crayfish</name>
    <dbReference type="NCBI Taxonomy" id="27406"/>
    <lineage>
        <taxon>Eukaryota</taxon>
        <taxon>Metazoa</taxon>
        <taxon>Ecdysozoa</taxon>
        <taxon>Arthropoda</taxon>
        <taxon>Crustacea</taxon>
        <taxon>Multicrustacea</taxon>
        <taxon>Malacostraca</taxon>
        <taxon>Eumalacostraca</taxon>
        <taxon>Eucarida</taxon>
        <taxon>Decapoda</taxon>
        <taxon>Pleocyemata</taxon>
        <taxon>Astacidea</taxon>
        <taxon>Parastacoidea</taxon>
        <taxon>Parastacidae</taxon>
        <taxon>Cherax</taxon>
    </lineage>
</organism>
<dbReference type="EMBL" id="JARKIK010002882">
    <property type="protein sequence ID" value="KAK8719168.1"/>
    <property type="molecule type" value="Genomic_DNA"/>
</dbReference>
<dbReference type="GO" id="GO:0005737">
    <property type="term" value="C:cytoplasm"/>
    <property type="evidence" value="ECO:0007669"/>
    <property type="project" value="TreeGrafter"/>
</dbReference>
<evidence type="ECO:0000259" key="1">
    <source>
        <dbReference type="Pfam" id="PF02181"/>
    </source>
</evidence>
<dbReference type="GO" id="GO:0030866">
    <property type="term" value="P:cortical actin cytoskeleton organization"/>
    <property type="evidence" value="ECO:0007669"/>
    <property type="project" value="TreeGrafter"/>
</dbReference>
<evidence type="ECO:0000313" key="3">
    <source>
        <dbReference type="Proteomes" id="UP001445076"/>
    </source>
</evidence>
<reference evidence="2" key="2">
    <citation type="submission" date="2024-01" db="EMBL/GenBank/DDBJ databases">
        <authorList>
            <person name="He J."/>
            <person name="Wang M."/>
            <person name="Zheng J."/>
            <person name="Liu Z."/>
        </authorList>
    </citation>
    <scope>NUCLEOTIDE SEQUENCE</scope>
    <source>
        <strain evidence="2">ZL_2023a</strain>
        <tissue evidence="2">Muscle</tissue>
    </source>
</reference>
<dbReference type="GO" id="GO:0051015">
    <property type="term" value="F:actin filament binding"/>
    <property type="evidence" value="ECO:0007669"/>
    <property type="project" value="TreeGrafter"/>
</dbReference>
<keyword evidence="3" id="KW-1185">Reference proteome</keyword>
<accession>A0AAW0VQ04</accession>
<name>A0AAW0VQ04_CHEQU</name>
<proteinExistence type="predicted"/>
<feature type="domain" description="FH2" evidence="1">
    <location>
        <begin position="41"/>
        <end position="100"/>
    </location>
</feature>
<dbReference type="Pfam" id="PF02181">
    <property type="entry name" value="FH2"/>
    <property type="match status" value="1"/>
</dbReference>
<dbReference type="InterPro" id="IPR015425">
    <property type="entry name" value="FH2_Formin"/>
</dbReference>
<dbReference type="InterPro" id="IPR042201">
    <property type="entry name" value="FH2_Formin_sf"/>
</dbReference>
<dbReference type="Gene3D" id="1.20.58.2220">
    <property type="entry name" value="Formin, FH2 domain"/>
    <property type="match status" value="1"/>
</dbReference>
<dbReference type="PANTHER" id="PTHR45920:SF4">
    <property type="entry name" value="FORMIN HOMOLOGY 2 DOMAIN CONTAINING, ISOFORM I"/>
    <property type="match status" value="1"/>
</dbReference>
<comment type="caution">
    <text evidence="2">The sequence shown here is derived from an EMBL/GenBank/DDBJ whole genome shotgun (WGS) entry which is preliminary data.</text>
</comment>
<sequence length="152" mass="17738">MTIARHFLDYCEKANKRIYASNWCGLHIHSRLLYITTDWKLLTTMLPTPEEKHKIQEATICNPYLPLGSAEQCLMMLSSISKLPARLKLWIFKLDYENMEKIDSITRVSKVDFEELSNNIAKIEVDCKESWDHLKAIVKHDGPTQIKLNVFQ</sequence>
<gene>
    <name evidence="2" type="ORF">OTU49_014205</name>
</gene>
<dbReference type="Proteomes" id="UP001445076">
    <property type="component" value="Unassembled WGS sequence"/>
</dbReference>
<dbReference type="PANTHER" id="PTHR45920">
    <property type="entry name" value="FORMIN HOMOLOGY 2 DOMAIN CONTAINING, ISOFORM I"/>
    <property type="match status" value="1"/>
</dbReference>